<proteinExistence type="predicted"/>
<gene>
    <name evidence="1" type="ORF">RIF23_11090</name>
</gene>
<dbReference type="InterPro" id="IPR002591">
    <property type="entry name" value="Phosphodiest/P_Trfase"/>
</dbReference>
<comment type="caution">
    <text evidence="1">The sequence shown here is derived from an EMBL/GenBank/DDBJ whole genome shotgun (WGS) entry which is preliminary data.</text>
</comment>
<keyword evidence="2" id="KW-1185">Reference proteome</keyword>
<accession>A0ABU2H6D3</accession>
<dbReference type="Pfam" id="PF01663">
    <property type="entry name" value="Phosphodiest"/>
    <property type="match status" value="1"/>
</dbReference>
<dbReference type="PANTHER" id="PTHR10151">
    <property type="entry name" value="ECTONUCLEOTIDE PYROPHOSPHATASE/PHOSPHODIESTERASE"/>
    <property type="match status" value="1"/>
</dbReference>
<dbReference type="EMBL" id="JAVLVT010000005">
    <property type="protein sequence ID" value="MDS1270846.1"/>
    <property type="molecule type" value="Genomic_DNA"/>
</dbReference>
<reference evidence="2" key="1">
    <citation type="submission" date="2023-07" db="EMBL/GenBank/DDBJ databases">
        <title>Novel species in the genus Lipingzhangella isolated from Sambhar Salt Lake.</title>
        <authorList>
            <person name="Jiya N."/>
            <person name="Kajale S."/>
            <person name="Sharma A."/>
        </authorList>
    </citation>
    <scope>NUCLEOTIDE SEQUENCE [LARGE SCALE GENOMIC DNA]</scope>
    <source>
        <strain evidence="2">LS1_29</strain>
    </source>
</reference>
<name>A0ABU2H6D3_9ACTN</name>
<protein>
    <submittedName>
        <fullName evidence="1">Alkaline phosphatase family protein</fullName>
    </submittedName>
</protein>
<dbReference type="Proteomes" id="UP001250214">
    <property type="component" value="Unassembled WGS sequence"/>
</dbReference>
<evidence type="ECO:0000313" key="1">
    <source>
        <dbReference type="EMBL" id="MDS1270846.1"/>
    </source>
</evidence>
<dbReference type="InterPro" id="IPR017850">
    <property type="entry name" value="Alkaline_phosphatase_core_sf"/>
</dbReference>
<sequence>MSAVAGEPPLNPPRYGAAALADLAPSVLASLGVPGEVNTLGLPPARRACVLLVDGMGAHVLRENRDSAPFLASLIEEDSAPAPAGTVDSSPVSSAAVQFPPALTAGFPATTATNLTSLGTGCAPGCHGILGYQVAVPDTDRLLNQLRWNLDVDPHTWQPRGTVFQRARAAGLAASYVAPGAFEHGSFTAASARGSTYWPANDISELVVQADAAVRSADRSYTFLYHSDLDSLGHMFGVGSAYWRAQLGFVDRLAEQVAQAIPADTALYITADHGMVDVSPEGRVDVETPSEFTSGVRVLGGEPRMRHVYTWPDATEDVHAAWTELLDGRALVLRRQEVIDHGWFGDTVPPEHRRRIGDLLAVTVGDTALVAPASEPVEAQLVGMHGSLTPTEVWVPLLRSGAAR</sequence>
<evidence type="ECO:0000313" key="2">
    <source>
        <dbReference type="Proteomes" id="UP001250214"/>
    </source>
</evidence>
<organism evidence="1 2">
    <name type="scientific">Lipingzhangella rawalii</name>
    <dbReference type="NCBI Taxonomy" id="2055835"/>
    <lineage>
        <taxon>Bacteria</taxon>
        <taxon>Bacillati</taxon>
        <taxon>Actinomycetota</taxon>
        <taxon>Actinomycetes</taxon>
        <taxon>Streptosporangiales</taxon>
        <taxon>Nocardiopsidaceae</taxon>
        <taxon>Lipingzhangella</taxon>
    </lineage>
</organism>
<dbReference type="SUPFAM" id="SSF53649">
    <property type="entry name" value="Alkaline phosphatase-like"/>
    <property type="match status" value="1"/>
</dbReference>
<dbReference type="Gene3D" id="3.40.720.10">
    <property type="entry name" value="Alkaline Phosphatase, subunit A"/>
    <property type="match status" value="1"/>
</dbReference>
<dbReference type="PANTHER" id="PTHR10151:SF120">
    <property type="entry name" value="BIS(5'-ADENOSYL)-TRIPHOSPHATASE"/>
    <property type="match status" value="1"/>
</dbReference>